<feature type="domain" description="Solute-binding protein family 3/N-terminal" evidence="3">
    <location>
        <begin position="30"/>
        <end position="264"/>
    </location>
</feature>
<accession>A0ABR6ZB62</accession>
<sequence length="268" mass="30292">MKNKIMKALLLLLLALGFPASAAEIIEVSIYADESYPPYSYKENGEAGGIYPAIFSKAFERMQAYKVHIKPVSWKRGLMLMETGQGLALFPPYNRPLERPYLTISEPVLVEQVVAFCSENSMKGRKHPAVWPDDFHGLKVGVNAGFNIGGDKYKKAVKDGKMYEDQAPSNRSNILKLLLGRIDCYVNDRLSILWEIERIKADGVYADSRQAIVEAAVINQEQAYLGYTNRDNGRYPYKVDFMRALNQILIDMKKSGEIQKIVEEVLSK</sequence>
<dbReference type="Proteomes" id="UP000646911">
    <property type="component" value="Unassembled WGS sequence"/>
</dbReference>
<evidence type="ECO:0000259" key="3">
    <source>
        <dbReference type="Pfam" id="PF00497"/>
    </source>
</evidence>
<dbReference type="SUPFAM" id="SSF53850">
    <property type="entry name" value="Periplasmic binding protein-like II"/>
    <property type="match status" value="1"/>
</dbReference>
<keyword evidence="5" id="KW-1185">Reference proteome</keyword>
<dbReference type="Gene3D" id="3.40.190.10">
    <property type="entry name" value="Periplasmic binding protein-like II"/>
    <property type="match status" value="2"/>
</dbReference>
<keyword evidence="1 2" id="KW-0732">Signal</keyword>
<proteinExistence type="predicted"/>
<dbReference type="PANTHER" id="PTHR35936:SF25">
    <property type="entry name" value="ABC TRANSPORTER SUBSTRATE-BINDING PROTEIN"/>
    <property type="match status" value="1"/>
</dbReference>
<comment type="caution">
    <text evidence="4">The sequence shown here is derived from an EMBL/GenBank/DDBJ whole genome shotgun (WGS) entry which is preliminary data.</text>
</comment>
<evidence type="ECO:0000313" key="5">
    <source>
        <dbReference type="Proteomes" id="UP000646911"/>
    </source>
</evidence>
<feature type="chain" id="PRO_5045635625" evidence="2">
    <location>
        <begin position="23"/>
        <end position="268"/>
    </location>
</feature>
<evidence type="ECO:0000313" key="4">
    <source>
        <dbReference type="EMBL" id="MBC3908566.1"/>
    </source>
</evidence>
<evidence type="ECO:0000256" key="1">
    <source>
        <dbReference type="ARBA" id="ARBA00022729"/>
    </source>
</evidence>
<dbReference type="PANTHER" id="PTHR35936">
    <property type="entry name" value="MEMBRANE-BOUND LYTIC MUREIN TRANSGLYCOSYLASE F"/>
    <property type="match status" value="1"/>
</dbReference>
<dbReference type="EMBL" id="JACOFX010000006">
    <property type="protein sequence ID" value="MBC3908566.1"/>
    <property type="molecule type" value="Genomic_DNA"/>
</dbReference>
<evidence type="ECO:0000256" key="2">
    <source>
        <dbReference type="SAM" id="SignalP"/>
    </source>
</evidence>
<reference evidence="4 5" key="1">
    <citation type="submission" date="2020-08" db="EMBL/GenBank/DDBJ databases">
        <title>Novel species isolated from subtropical streams in China.</title>
        <authorList>
            <person name="Lu H."/>
        </authorList>
    </citation>
    <scope>NUCLEOTIDE SEQUENCE [LARGE SCALE GENOMIC DNA]</scope>
    <source>
        <strain evidence="4 5">NL8W</strain>
    </source>
</reference>
<protein>
    <submittedName>
        <fullName evidence="4">Transporter substrate-binding domain-containing protein</fullName>
    </submittedName>
</protein>
<name>A0ABR6ZB62_9BURK</name>
<dbReference type="Pfam" id="PF00497">
    <property type="entry name" value="SBP_bac_3"/>
    <property type="match status" value="1"/>
</dbReference>
<gene>
    <name evidence="4" type="ORF">H8L47_13455</name>
</gene>
<organism evidence="4 5">
    <name type="scientific">Undibacterium umbellatum</name>
    <dbReference type="NCBI Taxonomy" id="2762300"/>
    <lineage>
        <taxon>Bacteria</taxon>
        <taxon>Pseudomonadati</taxon>
        <taxon>Pseudomonadota</taxon>
        <taxon>Betaproteobacteria</taxon>
        <taxon>Burkholderiales</taxon>
        <taxon>Oxalobacteraceae</taxon>
        <taxon>Undibacterium</taxon>
    </lineage>
</organism>
<feature type="signal peptide" evidence="2">
    <location>
        <begin position="1"/>
        <end position="22"/>
    </location>
</feature>
<dbReference type="InterPro" id="IPR001638">
    <property type="entry name" value="Solute-binding_3/MltF_N"/>
</dbReference>